<dbReference type="OrthoDB" id="10251089at2759"/>
<gene>
    <name evidence="2" type="ORF">IFM89_024085</name>
</gene>
<evidence type="ECO:0000313" key="3">
    <source>
        <dbReference type="Proteomes" id="UP000631114"/>
    </source>
</evidence>
<proteinExistence type="predicted"/>
<dbReference type="AlphaFoldDB" id="A0A835LWZ8"/>
<feature type="region of interest" description="Disordered" evidence="1">
    <location>
        <begin position="56"/>
        <end position="75"/>
    </location>
</feature>
<evidence type="ECO:0000256" key="1">
    <source>
        <dbReference type="SAM" id="MobiDB-lite"/>
    </source>
</evidence>
<reference evidence="2 3" key="1">
    <citation type="submission" date="2020-10" db="EMBL/GenBank/DDBJ databases">
        <title>The Coptis chinensis genome and diversification of protoberbering-type alkaloids.</title>
        <authorList>
            <person name="Wang B."/>
            <person name="Shu S."/>
            <person name="Song C."/>
            <person name="Liu Y."/>
        </authorList>
    </citation>
    <scope>NUCLEOTIDE SEQUENCE [LARGE SCALE GENOMIC DNA]</scope>
    <source>
        <strain evidence="2">HL-2020</strain>
        <tissue evidence="2">Leaf</tissue>
    </source>
</reference>
<organism evidence="2 3">
    <name type="scientific">Coptis chinensis</name>
    <dbReference type="NCBI Taxonomy" id="261450"/>
    <lineage>
        <taxon>Eukaryota</taxon>
        <taxon>Viridiplantae</taxon>
        <taxon>Streptophyta</taxon>
        <taxon>Embryophyta</taxon>
        <taxon>Tracheophyta</taxon>
        <taxon>Spermatophyta</taxon>
        <taxon>Magnoliopsida</taxon>
        <taxon>Ranunculales</taxon>
        <taxon>Ranunculaceae</taxon>
        <taxon>Coptidoideae</taxon>
        <taxon>Coptis</taxon>
    </lineage>
</organism>
<comment type="caution">
    <text evidence="2">The sequence shown here is derived from an EMBL/GenBank/DDBJ whole genome shotgun (WGS) entry which is preliminary data.</text>
</comment>
<keyword evidence="3" id="KW-1185">Reference proteome</keyword>
<dbReference type="Proteomes" id="UP000631114">
    <property type="component" value="Unassembled WGS sequence"/>
</dbReference>
<sequence length="97" mass="11039">MCVRLFKEGWFETDVGEGFDLKLSRMKKEVVIGPEDVKEVDNDFFLVVVKIVDHQDRTSDDEGTEDSPGQGKEPSICEENFRFLLATTAVKVLRPQC</sequence>
<name>A0A835LWZ8_9MAGN</name>
<accession>A0A835LWZ8</accession>
<protein>
    <submittedName>
        <fullName evidence="2">Uncharacterized protein</fullName>
    </submittedName>
</protein>
<evidence type="ECO:0000313" key="2">
    <source>
        <dbReference type="EMBL" id="KAF9606264.1"/>
    </source>
</evidence>
<dbReference type="EMBL" id="JADFTS010000005">
    <property type="protein sequence ID" value="KAF9606264.1"/>
    <property type="molecule type" value="Genomic_DNA"/>
</dbReference>